<keyword evidence="7" id="KW-0520">NAD</keyword>
<dbReference type="GO" id="GO:0046872">
    <property type="term" value="F:metal ion binding"/>
    <property type="evidence" value="ECO:0007669"/>
    <property type="project" value="UniProtKB-KW"/>
</dbReference>
<evidence type="ECO:0000256" key="7">
    <source>
        <dbReference type="ARBA" id="ARBA00023027"/>
    </source>
</evidence>
<gene>
    <name evidence="10" type="ORF">IWQ62_005781</name>
</gene>
<evidence type="ECO:0000259" key="9">
    <source>
        <dbReference type="Pfam" id="PF00180"/>
    </source>
</evidence>
<evidence type="ECO:0000256" key="3">
    <source>
        <dbReference type="ARBA" id="ARBA00022605"/>
    </source>
</evidence>
<evidence type="ECO:0000256" key="8">
    <source>
        <dbReference type="ARBA" id="ARBA00023304"/>
    </source>
</evidence>
<dbReference type="EMBL" id="JANBPY010002602">
    <property type="protein sequence ID" value="KAJ1954340.1"/>
    <property type="molecule type" value="Genomic_DNA"/>
</dbReference>
<comment type="similarity">
    <text evidence="1">Belongs to the isocitrate and isopropylmalate dehydrogenases family.</text>
</comment>
<proteinExistence type="inferred from homology"/>
<keyword evidence="4" id="KW-0479">Metal-binding</keyword>
<dbReference type="Proteomes" id="UP001150925">
    <property type="component" value="Unassembled WGS sequence"/>
</dbReference>
<dbReference type="OrthoDB" id="419183at2759"/>
<keyword evidence="6" id="KW-0560">Oxidoreductase</keyword>
<sequence>MVVTTSNKNAPRVYNVAVIGGDGIGPEVTEQAVRVLKLVAQKRSRAHNFKIAFKNLIAGGAAVDACGASCPPETLAAAKEADAILLGAIGGPQWPRPIDPNDLSKGYGPRAETGILELRKVLNLYA</sequence>
<dbReference type="PANTHER" id="PTHR42979:SF1">
    <property type="entry name" value="3-ISOPROPYLMALATE DEHYDROGENASE"/>
    <property type="match status" value="1"/>
</dbReference>
<keyword evidence="8" id="KW-0100">Branched-chain amino acid biosynthesis</keyword>
<dbReference type="InterPro" id="IPR024084">
    <property type="entry name" value="IsoPropMal-DH-like_dom"/>
</dbReference>
<dbReference type="GO" id="GO:0009098">
    <property type="term" value="P:L-leucine biosynthetic process"/>
    <property type="evidence" value="ECO:0007669"/>
    <property type="project" value="UniProtKB-KW"/>
</dbReference>
<dbReference type="InterPro" id="IPR004429">
    <property type="entry name" value="Isopropylmalate_DH"/>
</dbReference>
<keyword evidence="3" id="KW-0028">Amino-acid biosynthesis</keyword>
<dbReference type="SUPFAM" id="SSF53659">
    <property type="entry name" value="Isocitrate/Isopropylmalate dehydrogenase-like"/>
    <property type="match status" value="1"/>
</dbReference>
<dbReference type="PANTHER" id="PTHR42979">
    <property type="entry name" value="3-ISOPROPYLMALATE DEHYDROGENASE"/>
    <property type="match status" value="1"/>
</dbReference>
<keyword evidence="11" id="KW-1185">Reference proteome</keyword>
<evidence type="ECO:0000256" key="6">
    <source>
        <dbReference type="ARBA" id="ARBA00023002"/>
    </source>
</evidence>
<reference evidence="10" key="1">
    <citation type="submission" date="2022-07" db="EMBL/GenBank/DDBJ databases">
        <title>Phylogenomic reconstructions and comparative analyses of Kickxellomycotina fungi.</title>
        <authorList>
            <person name="Reynolds N.K."/>
            <person name="Stajich J.E."/>
            <person name="Barry K."/>
            <person name="Grigoriev I.V."/>
            <person name="Crous P."/>
            <person name="Smith M.E."/>
        </authorList>
    </citation>
    <scope>NUCLEOTIDE SEQUENCE</scope>
    <source>
        <strain evidence="10">RSA 1196</strain>
    </source>
</reference>
<dbReference type="Gene3D" id="3.40.718.10">
    <property type="entry name" value="Isopropylmalate Dehydrogenase"/>
    <property type="match status" value="1"/>
</dbReference>
<keyword evidence="5" id="KW-0460">Magnesium</keyword>
<dbReference type="AlphaFoldDB" id="A0A9W8E0P6"/>
<evidence type="ECO:0000256" key="2">
    <source>
        <dbReference type="ARBA" id="ARBA00022430"/>
    </source>
</evidence>
<evidence type="ECO:0000256" key="1">
    <source>
        <dbReference type="ARBA" id="ARBA00007769"/>
    </source>
</evidence>
<accession>A0A9W8E0P6</accession>
<comment type="caution">
    <text evidence="10">The sequence shown here is derived from an EMBL/GenBank/DDBJ whole genome shotgun (WGS) entry which is preliminary data.</text>
</comment>
<dbReference type="GO" id="GO:0003862">
    <property type="term" value="F:3-isopropylmalate dehydrogenase activity"/>
    <property type="evidence" value="ECO:0007669"/>
    <property type="project" value="InterPro"/>
</dbReference>
<evidence type="ECO:0000313" key="11">
    <source>
        <dbReference type="Proteomes" id="UP001150925"/>
    </source>
</evidence>
<feature type="domain" description="Isopropylmalate dehydrogenase-like" evidence="9">
    <location>
        <begin position="15"/>
        <end position="126"/>
    </location>
</feature>
<dbReference type="GO" id="GO:0005829">
    <property type="term" value="C:cytosol"/>
    <property type="evidence" value="ECO:0007669"/>
    <property type="project" value="TreeGrafter"/>
</dbReference>
<evidence type="ECO:0000313" key="10">
    <source>
        <dbReference type="EMBL" id="KAJ1954340.1"/>
    </source>
</evidence>
<evidence type="ECO:0000256" key="4">
    <source>
        <dbReference type="ARBA" id="ARBA00022723"/>
    </source>
</evidence>
<keyword evidence="2" id="KW-0432">Leucine biosynthesis</keyword>
<organism evidence="10 11">
    <name type="scientific">Dispira parvispora</name>
    <dbReference type="NCBI Taxonomy" id="1520584"/>
    <lineage>
        <taxon>Eukaryota</taxon>
        <taxon>Fungi</taxon>
        <taxon>Fungi incertae sedis</taxon>
        <taxon>Zoopagomycota</taxon>
        <taxon>Kickxellomycotina</taxon>
        <taxon>Dimargaritomycetes</taxon>
        <taxon>Dimargaritales</taxon>
        <taxon>Dimargaritaceae</taxon>
        <taxon>Dispira</taxon>
    </lineage>
</organism>
<evidence type="ECO:0000256" key="5">
    <source>
        <dbReference type="ARBA" id="ARBA00022842"/>
    </source>
</evidence>
<name>A0A9W8E0P6_9FUNG</name>
<dbReference type="Pfam" id="PF00180">
    <property type="entry name" value="Iso_dh"/>
    <property type="match status" value="1"/>
</dbReference>
<feature type="non-terminal residue" evidence="10">
    <location>
        <position position="126"/>
    </location>
</feature>
<protein>
    <recommendedName>
        <fullName evidence="9">Isopropylmalate dehydrogenase-like domain-containing protein</fullName>
    </recommendedName>
</protein>